<dbReference type="PANTHER" id="PTHR46241:SF1">
    <property type="entry name" value="OUTER DYNEIN ARM-DOCKING COMPLEX SUBUNIT 2"/>
    <property type="match status" value="1"/>
</dbReference>
<organism evidence="4">
    <name type="scientific">Manihot esculenta</name>
    <name type="common">Cassava</name>
    <name type="synonym">Jatropha manihot</name>
    <dbReference type="NCBI Taxonomy" id="3983"/>
    <lineage>
        <taxon>Eukaryota</taxon>
        <taxon>Viridiplantae</taxon>
        <taxon>Streptophyta</taxon>
        <taxon>Embryophyta</taxon>
        <taxon>Tracheophyta</taxon>
        <taxon>Spermatophyta</taxon>
        <taxon>Magnoliopsida</taxon>
        <taxon>eudicotyledons</taxon>
        <taxon>Gunneridae</taxon>
        <taxon>Pentapetalae</taxon>
        <taxon>rosids</taxon>
        <taxon>fabids</taxon>
        <taxon>Malpighiales</taxon>
        <taxon>Euphorbiaceae</taxon>
        <taxon>Crotonoideae</taxon>
        <taxon>Manihoteae</taxon>
        <taxon>Manihot</taxon>
    </lineage>
</organism>
<feature type="repeat" description="ARM" evidence="3">
    <location>
        <begin position="344"/>
        <end position="386"/>
    </location>
</feature>
<dbReference type="InterPro" id="IPR016024">
    <property type="entry name" value="ARM-type_fold"/>
</dbReference>
<dbReference type="InterPro" id="IPR000225">
    <property type="entry name" value="Armadillo"/>
</dbReference>
<dbReference type="PROSITE" id="PS50077">
    <property type="entry name" value="HEAT_REPEAT"/>
    <property type="match status" value="1"/>
</dbReference>
<name>A0A2C9W9U4_MANES</name>
<dbReference type="AlphaFoldDB" id="A0A2C9W9U4"/>
<dbReference type="InterPro" id="IPR021133">
    <property type="entry name" value="HEAT_type_2"/>
</dbReference>
<dbReference type="Gene3D" id="1.25.10.10">
    <property type="entry name" value="Leucine-rich Repeat Variant"/>
    <property type="match status" value="2"/>
</dbReference>
<dbReference type="SUPFAM" id="SSF48371">
    <property type="entry name" value="ARM repeat"/>
    <property type="match status" value="2"/>
</dbReference>
<evidence type="ECO:0000256" key="3">
    <source>
        <dbReference type="PROSITE-ProRule" id="PRU00259"/>
    </source>
</evidence>
<feature type="repeat" description="ARM" evidence="3">
    <location>
        <begin position="385"/>
        <end position="427"/>
    </location>
</feature>
<dbReference type="InterPro" id="IPR011989">
    <property type="entry name" value="ARM-like"/>
</dbReference>
<evidence type="ECO:0008006" key="5">
    <source>
        <dbReference type="Google" id="ProtNLM"/>
    </source>
</evidence>
<dbReference type="PROSITE" id="PS50176">
    <property type="entry name" value="ARM_REPEAT"/>
    <property type="match status" value="2"/>
</dbReference>
<dbReference type="Pfam" id="PF00514">
    <property type="entry name" value="Arm"/>
    <property type="match status" value="2"/>
</dbReference>
<reference evidence="4" key="1">
    <citation type="submission" date="2016-02" db="EMBL/GenBank/DDBJ databases">
        <title>WGS assembly of Manihot esculenta.</title>
        <authorList>
            <person name="Bredeson J.V."/>
            <person name="Prochnik S.E."/>
            <person name="Lyons J.B."/>
            <person name="Schmutz J."/>
            <person name="Grimwood J."/>
            <person name="Vrebalov J."/>
            <person name="Bart R.S."/>
            <person name="Amuge T."/>
            <person name="Ferguson M.E."/>
            <person name="Green R."/>
            <person name="Putnam N."/>
            <person name="Stites J."/>
            <person name="Rounsley S."/>
            <person name="Rokhsar D.S."/>
        </authorList>
    </citation>
    <scope>NUCLEOTIDE SEQUENCE [LARGE SCALE GENOMIC DNA]</scope>
    <source>
        <tissue evidence="4">Leaf</tissue>
    </source>
</reference>
<dbReference type="PANTHER" id="PTHR46241">
    <property type="entry name" value="ARMADILLO REPEAT-CONTAINING PROTEIN 4 ARMC4"/>
    <property type="match status" value="1"/>
</dbReference>
<sequence length="467" mass="51076">MDRGKIQVDLNTNWEEGFSQFESVIASGNEFMQVQATIRLAHLSKHAPEHVLARCIPILAKLLQIDNSNNLNHSVQEAAAYCLKRIVCQGNGVLAAEIAQSGATNLILSLLPQSNDRFRSVLIKCVWCLVNFGDVNRLIVARNGGLEIVLDMLNSCRDGNRLYLLEILSALALLREVRRVLVRLGGLRFLVEAVRFGSTISRERACQAVGLLGVTRRARSMLVELGVIQVLVELFRDGDGTTKLVAGNSLGVVSAHIDFIRPVAEAGAIPLYAELLQGPDPVGKEIAEDAFCILAVAEDNAASIAEHLVRILREGDDEAKVAASDVFWDLSSCKHSVSIVQNSGAIPILVELLRDENGEVREKVSGAIAQLSYNEADRAALADAGAVQTLIELLHDESEELKDNAAEALVNFGKDPQQHDIIFAAVDIPSFQNMQDRMARLRVSDEHMVRSLRRMSINQLTSNPVLT</sequence>
<feature type="repeat" description="HEAT" evidence="2">
    <location>
        <begin position="345"/>
        <end position="383"/>
    </location>
</feature>
<keyword evidence="1" id="KW-0677">Repeat</keyword>
<protein>
    <recommendedName>
        <fullName evidence="5">Armadillo repeat-containing domain-containing protein</fullName>
    </recommendedName>
</protein>
<dbReference type="SMART" id="SM00185">
    <property type="entry name" value="ARM"/>
    <property type="match status" value="7"/>
</dbReference>
<dbReference type="EMBL" id="CM004389">
    <property type="protein sequence ID" value="OAY55231.1"/>
    <property type="molecule type" value="Genomic_DNA"/>
</dbReference>
<accession>A0A2C9W9U4</accession>
<proteinExistence type="predicted"/>
<dbReference type="STRING" id="3983.A0A2C9W9U4"/>
<evidence type="ECO:0000256" key="2">
    <source>
        <dbReference type="PROSITE-ProRule" id="PRU00103"/>
    </source>
</evidence>
<gene>
    <name evidence="4" type="ORF">MANES_03G138100</name>
</gene>
<evidence type="ECO:0000313" key="4">
    <source>
        <dbReference type="EMBL" id="OAY55231.1"/>
    </source>
</evidence>
<evidence type="ECO:0000256" key="1">
    <source>
        <dbReference type="ARBA" id="ARBA00022737"/>
    </source>
</evidence>